<reference evidence="12" key="1">
    <citation type="journal article" date="2020" name="New Phytol.">
        <title>Comparative genomics reveals dynamic genome evolution in host specialist ectomycorrhizal fungi.</title>
        <authorList>
            <person name="Lofgren L.A."/>
            <person name="Nguyen N.H."/>
            <person name="Vilgalys R."/>
            <person name="Ruytinx J."/>
            <person name="Liao H.L."/>
            <person name="Branco S."/>
            <person name="Kuo A."/>
            <person name="LaButti K."/>
            <person name="Lipzen A."/>
            <person name="Andreopoulos W."/>
            <person name="Pangilinan J."/>
            <person name="Riley R."/>
            <person name="Hundley H."/>
            <person name="Na H."/>
            <person name="Barry K."/>
            <person name="Grigoriev I.V."/>
            <person name="Stajich J.E."/>
            <person name="Kennedy P.G."/>
        </authorList>
    </citation>
    <scope>NUCLEOTIDE SEQUENCE</scope>
    <source>
        <strain evidence="12">S12</strain>
    </source>
</reference>
<dbReference type="CDD" id="cd06141">
    <property type="entry name" value="WRN_exo"/>
    <property type="match status" value="1"/>
</dbReference>
<comment type="caution">
    <text evidence="12">The sequence shown here is derived from an EMBL/GenBank/DDBJ whole genome shotgun (WGS) entry which is preliminary data.</text>
</comment>
<name>A0A9P7AGD4_9AGAM</name>
<dbReference type="OrthoDB" id="1920326at2759"/>
<dbReference type="InterPro" id="IPR051132">
    <property type="entry name" value="3-5_Exonuclease_domain"/>
</dbReference>
<evidence type="ECO:0000313" key="13">
    <source>
        <dbReference type="Proteomes" id="UP000719766"/>
    </source>
</evidence>
<evidence type="ECO:0000256" key="9">
    <source>
        <dbReference type="ARBA" id="ARBA00042761"/>
    </source>
</evidence>
<keyword evidence="6" id="KW-0460">Magnesium</keyword>
<dbReference type="InterPro" id="IPR036397">
    <property type="entry name" value="RNaseH_sf"/>
</dbReference>
<keyword evidence="5" id="KW-0269">Exonuclease</keyword>
<evidence type="ECO:0000256" key="2">
    <source>
        <dbReference type="ARBA" id="ARBA00022722"/>
    </source>
</evidence>
<evidence type="ECO:0000256" key="10">
    <source>
        <dbReference type="SAM" id="MobiDB-lite"/>
    </source>
</evidence>
<dbReference type="AlphaFoldDB" id="A0A9P7AGD4"/>
<evidence type="ECO:0000256" key="4">
    <source>
        <dbReference type="ARBA" id="ARBA00022801"/>
    </source>
</evidence>
<dbReference type="Gene3D" id="3.30.420.10">
    <property type="entry name" value="Ribonuclease H-like superfamily/Ribonuclease H"/>
    <property type="match status" value="1"/>
</dbReference>
<evidence type="ECO:0000256" key="6">
    <source>
        <dbReference type="ARBA" id="ARBA00022842"/>
    </source>
</evidence>
<dbReference type="GO" id="GO:0005634">
    <property type="term" value="C:nucleus"/>
    <property type="evidence" value="ECO:0007669"/>
    <property type="project" value="UniProtKB-SubCell"/>
</dbReference>
<dbReference type="EMBL" id="JABBWE010000074">
    <property type="protein sequence ID" value="KAG1787877.1"/>
    <property type="molecule type" value="Genomic_DNA"/>
</dbReference>
<keyword evidence="13" id="KW-1185">Reference proteome</keyword>
<dbReference type="GO" id="GO:0008408">
    <property type="term" value="F:3'-5' exonuclease activity"/>
    <property type="evidence" value="ECO:0007669"/>
    <property type="project" value="InterPro"/>
</dbReference>
<evidence type="ECO:0000256" key="5">
    <source>
        <dbReference type="ARBA" id="ARBA00022839"/>
    </source>
</evidence>
<organism evidence="12 13">
    <name type="scientific">Suillus plorans</name>
    <dbReference type="NCBI Taxonomy" id="116603"/>
    <lineage>
        <taxon>Eukaryota</taxon>
        <taxon>Fungi</taxon>
        <taxon>Dikarya</taxon>
        <taxon>Basidiomycota</taxon>
        <taxon>Agaricomycotina</taxon>
        <taxon>Agaricomycetes</taxon>
        <taxon>Agaricomycetidae</taxon>
        <taxon>Boletales</taxon>
        <taxon>Suillineae</taxon>
        <taxon>Suillaceae</taxon>
        <taxon>Suillus</taxon>
    </lineage>
</organism>
<feature type="region of interest" description="Disordered" evidence="10">
    <location>
        <begin position="250"/>
        <end position="294"/>
    </location>
</feature>
<dbReference type="GO" id="GO:0046872">
    <property type="term" value="F:metal ion binding"/>
    <property type="evidence" value="ECO:0007669"/>
    <property type="project" value="UniProtKB-KW"/>
</dbReference>
<gene>
    <name evidence="12" type="ORF">HD556DRAFT_1312456</name>
</gene>
<feature type="domain" description="3'-5' exonuclease" evidence="11">
    <location>
        <begin position="31"/>
        <end position="219"/>
    </location>
</feature>
<accession>A0A9P7AGD4</accession>
<keyword evidence="4" id="KW-0378">Hydrolase</keyword>
<dbReference type="GO" id="GO:0006139">
    <property type="term" value="P:nucleobase-containing compound metabolic process"/>
    <property type="evidence" value="ECO:0007669"/>
    <property type="project" value="InterPro"/>
</dbReference>
<dbReference type="InterPro" id="IPR002562">
    <property type="entry name" value="3'-5'_exonuclease_dom"/>
</dbReference>
<evidence type="ECO:0000256" key="8">
    <source>
        <dbReference type="ARBA" id="ARBA00040531"/>
    </source>
</evidence>
<proteinExistence type="predicted"/>
<keyword evidence="7" id="KW-0539">Nucleus</keyword>
<sequence>MSGTAEGSVKTTVSRPELPHYFWRDQSPARTRIRYITNHLKADFELSRLAIGPLGFDLEWRPNYRKGGRENRVALVQLAGFDTILLLQISAMSGMSKNSMNKFPLKLRELLGDPLRVKTGVSIQRDCQKLYRDWGVSTRNCVELALLARSVDNARWKGKYTSPLGLSRLLETYVGFSLAKGKVQRSNWELRLSSIQQDYAANDACAGYAIYTRLIALAGDMPDANPYYYSLSVVNGFVLDHLGISQWIPHNPHYDPGPPPPPKEPKERNETPRAPTSSTVSQGTASSGSSLQDGISISARQGPLLASVPVAPAVNSRAGAFRRIPRNRSTSTQRPQNHVNDPAQYSVTMRIQ</sequence>
<protein>
    <recommendedName>
        <fullName evidence="8">3'-5' exonuclease</fullName>
    </recommendedName>
    <alternativeName>
        <fullName evidence="9">Werner Syndrome-like exonuclease</fullName>
    </alternativeName>
</protein>
<evidence type="ECO:0000256" key="3">
    <source>
        <dbReference type="ARBA" id="ARBA00022723"/>
    </source>
</evidence>
<feature type="compositionally biased region" description="Polar residues" evidence="10">
    <location>
        <begin position="327"/>
        <end position="352"/>
    </location>
</feature>
<dbReference type="PANTHER" id="PTHR13620">
    <property type="entry name" value="3-5 EXONUCLEASE"/>
    <property type="match status" value="1"/>
</dbReference>
<evidence type="ECO:0000259" key="11">
    <source>
        <dbReference type="SMART" id="SM00474"/>
    </source>
</evidence>
<evidence type="ECO:0000256" key="1">
    <source>
        <dbReference type="ARBA" id="ARBA00004123"/>
    </source>
</evidence>
<dbReference type="SUPFAM" id="SSF53098">
    <property type="entry name" value="Ribonuclease H-like"/>
    <property type="match status" value="1"/>
</dbReference>
<dbReference type="RefSeq" id="XP_041155183.1">
    <property type="nucleotide sequence ID" value="XM_041300658.1"/>
</dbReference>
<dbReference type="InterPro" id="IPR012337">
    <property type="entry name" value="RNaseH-like_sf"/>
</dbReference>
<dbReference type="Pfam" id="PF01612">
    <property type="entry name" value="DNA_pol_A_exo1"/>
    <property type="match status" value="1"/>
</dbReference>
<dbReference type="Proteomes" id="UP000719766">
    <property type="component" value="Unassembled WGS sequence"/>
</dbReference>
<keyword evidence="2" id="KW-0540">Nuclease</keyword>
<feature type="compositionally biased region" description="Polar residues" evidence="10">
    <location>
        <begin position="274"/>
        <end position="294"/>
    </location>
</feature>
<keyword evidence="3" id="KW-0479">Metal-binding</keyword>
<evidence type="ECO:0000256" key="7">
    <source>
        <dbReference type="ARBA" id="ARBA00023242"/>
    </source>
</evidence>
<dbReference type="PANTHER" id="PTHR13620:SF109">
    <property type="entry name" value="3'-5' EXONUCLEASE"/>
    <property type="match status" value="1"/>
</dbReference>
<dbReference type="GeneID" id="64594422"/>
<evidence type="ECO:0000313" key="12">
    <source>
        <dbReference type="EMBL" id="KAG1787877.1"/>
    </source>
</evidence>
<dbReference type="GO" id="GO:0003676">
    <property type="term" value="F:nucleic acid binding"/>
    <property type="evidence" value="ECO:0007669"/>
    <property type="project" value="InterPro"/>
</dbReference>
<comment type="subcellular location">
    <subcellularLocation>
        <location evidence="1">Nucleus</location>
    </subcellularLocation>
</comment>
<dbReference type="SMART" id="SM00474">
    <property type="entry name" value="35EXOc"/>
    <property type="match status" value="1"/>
</dbReference>
<feature type="region of interest" description="Disordered" evidence="10">
    <location>
        <begin position="319"/>
        <end position="352"/>
    </location>
</feature>